<evidence type="ECO:0000256" key="1">
    <source>
        <dbReference type="ARBA" id="ARBA00004123"/>
    </source>
</evidence>
<proteinExistence type="predicted"/>
<feature type="domain" description="J" evidence="15">
    <location>
        <begin position="269"/>
        <end position="339"/>
    </location>
</feature>
<dbReference type="FunFam" id="1.25.40.10:FF:000097">
    <property type="entry name" value="DnaJ homolog subfamily C member 7 homolog"/>
    <property type="match status" value="1"/>
</dbReference>
<dbReference type="SUPFAM" id="SSF46565">
    <property type="entry name" value="Chaperone J-domain"/>
    <property type="match status" value="1"/>
</dbReference>
<dbReference type="CDD" id="cd06257">
    <property type="entry name" value="DnaJ"/>
    <property type="match status" value="1"/>
</dbReference>
<dbReference type="InterPro" id="IPR018253">
    <property type="entry name" value="DnaJ_domain_CS"/>
</dbReference>
<name>A0A4Z2BYY2_9TELE</name>
<evidence type="ECO:0000256" key="13">
    <source>
        <dbReference type="PROSITE-ProRule" id="PRU00339"/>
    </source>
</evidence>
<evidence type="ECO:0000256" key="14">
    <source>
        <dbReference type="SAM" id="MobiDB-lite"/>
    </source>
</evidence>
<dbReference type="Gene3D" id="1.10.287.110">
    <property type="entry name" value="DnaJ domain"/>
    <property type="match status" value="1"/>
</dbReference>
<keyword evidence="6 13" id="KW-0802">TPR repeat</keyword>
<feature type="repeat" description="TPR" evidence="13">
    <location>
        <begin position="182"/>
        <end position="215"/>
    </location>
</feature>
<keyword evidence="4" id="KW-0597">Phosphoprotein</keyword>
<dbReference type="PANTHER" id="PTHR45188:SF2">
    <property type="entry name" value="DNAJ HOMOLOG SUBFAMILY C MEMBER 7"/>
    <property type="match status" value="1"/>
</dbReference>
<evidence type="ECO:0000256" key="2">
    <source>
        <dbReference type="ARBA" id="ARBA00004245"/>
    </source>
</evidence>
<evidence type="ECO:0000313" key="17">
    <source>
        <dbReference type="Proteomes" id="UP000516260"/>
    </source>
</evidence>
<dbReference type="PANTHER" id="PTHR45188">
    <property type="entry name" value="DNAJ PROTEIN P58IPK HOMOLOG"/>
    <property type="match status" value="1"/>
</dbReference>
<dbReference type="InterPro" id="IPR011990">
    <property type="entry name" value="TPR-like_helical_dom_sf"/>
</dbReference>
<evidence type="ECO:0000256" key="6">
    <source>
        <dbReference type="ARBA" id="ARBA00022803"/>
    </source>
</evidence>
<dbReference type="PROSITE" id="PS50076">
    <property type="entry name" value="DNAJ_2"/>
    <property type="match status" value="1"/>
</dbReference>
<evidence type="ECO:0000256" key="3">
    <source>
        <dbReference type="ARBA" id="ARBA00022490"/>
    </source>
</evidence>
<dbReference type="InterPro" id="IPR001623">
    <property type="entry name" value="DnaJ_domain"/>
</dbReference>
<keyword evidence="5" id="KW-0677">Repeat</keyword>
<keyword evidence="9" id="KW-0206">Cytoskeleton</keyword>
<dbReference type="SUPFAM" id="SSF48452">
    <property type="entry name" value="TPR-like"/>
    <property type="match status" value="4"/>
</dbReference>
<keyword evidence="8" id="KW-0143">Chaperone</keyword>
<evidence type="ECO:0000256" key="4">
    <source>
        <dbReference type="ARBA" id="ARBA00022553"/>
    </source>
</evidence>
<dbReference type="GO" id="GO:0005856">
    <property type="term" value="C:cytoskeleton"/>
    <property type="evidence" value="ECO:0007669"/>
    <property type="project" value="UniProtKB-SubCell"/>
</dbReference>
<keyword evidence="10" id="KW-0539">Nucleus</keyword>
<evidence type="ECO:0000256" key="12">
    <source>
        <dbReference type="ARBA" id="ARBA00071603"/>
    </source>
</evidence>
<accession>A0A4Z2BYY2</accession>
<dbReference type="InterPro" id="IPR019734">
    <property type="entry name" value="TPR_rpt"/>
</dbReference>
<dbReference type="PROSITE" id="PS50005">
    <property type="entry name" value="TPR"/>
    <property type="match status" value="6"/>
</dbReference>
<dbReference type="EMBL" id="SWLE01000008">
    <property type="protein sequence ID" value="TNM96968.1"/>
    <property type="molecule type" value="Genomic_DNA"/>
</dbReference>
<dbReference type="FunFam" id="1.10.287.110:FF:000018">
    <property type="entry name" value="DnaJ (Hsp40) homolog, subfamily C, member 7"/>
    <property type="match status" value="1"/>
</dbReference>
<dbReference type="Pfam" id="PF00226">
    <property type="entry name" value="DnaJ"/>
    <property type="match status" value="1"/>
</dbReference>
<evidence type="ECO:0000259" key="15">
    <source>
        <dbReference type="PROSITE" id="PS50076"/>
    </source>
</evidence>
<dbReference type="Pfam" id="PF13176">
    <property type="entry name" value="TPR_7"/>
    <property type="match status" value="2"/>
</dbReference>
<feature type="repeat" description="TPR" evidence="13">
    <location>
        <begin position="98"/>
        <end position="131"/>
    </location>
</feature>
<dbReference type="Proteomes" id="UP000516260">
    <property type="component" value="Chromosome 16"/>
</dbReference>
<dbReference type="AlphaFoldDB" id="A0A4Z2BYY2"/>
<evidence type="ECO:0000256" key="9">
    <source>
        <dbReference type="ARBA" id="ARBA00023212"/>
    </source>
</evidence>
<evidence type="ECO:0000256" key="5">
    <source>
        <dbReference type="ARBA" id="ARBA00022737"/>
    </source>
</evidence>
<dbReference type="PROSITE" id="PS00636">
    <property type="entry name" value="DNAJ_1"/>
    <property type="match status" value="1"/>
</dbReference>
<comment type="caution">
    <text evidence="16">The sequence shown here is derived from an EMBL/GenBank/DDBJ whole genome shotgun (WGS) entry which is preliminary data.</text>
</comment>
<evidence type="ECO:0000256" key="11">
    <source>
        <dbReference type="ARBA" id="ARBA00053178"/>
    </source>
</evidence>
<dbReference type="InterPro" id="IPR036869">
    <property type="entry name" value="J_dom_sf"/>
</dbReference>
<evidence type="ECO:0000256" key="8">
    <source>
        <dbReference type="ARBA" id="ARBA00023186"/>
    </source>
</evidence>
<gene>
    <name evidence="16" type="ORF">fugu_015124</name>
</gene>
<comment type="subcellular location">
    <subcellularLocation>
        <location evidence="2">Cytoplasm</location>
        <location evidence="2">Cytoskeleton</location>
    </subcellularLocation>
    <subcellularLocation>
        <location evidence="1">Nucleus</location>
    </subcellularLocation>
</comment>
<dbReference type="Pfam" id="PF13432">
    <property type="entry name" value="TPR_16"/>
    <property type="match status" value="1"/>
</dbReference>
<dbReference type="PRINTS" id="PR00625">
    <property type="entry name" value="JDOMAIN"/>
</dbReference>
<dbReference type="Gene3D" id="1.25.40.10">
    <property type="entry name" value="Tetratricopeptide repeat domain"/>
    <property type="match status" value="3"/>
</dbReference>
<organism evidence="16 17">
    <name type="scientific">Takifugu bimaculatus</name>
    <dbReference type="NCBI Taxonomy" id="433685"/>
    <lineage>
        <taxon>Eukaryota</taxon>
        <taxon>Metazoa</taxon>
        <taxon>Chordata</taxon>
        <taxon>Craniata</taxon>
        <taxon>Vertebrata</taxon>
        <taxon>Euteleostomi</taxon>
        <taxon>Actinopterygii</taxon>
        <taxon>Neopterygii</taxon>
        <taxon>Teleostei</taxon>
        <taxon>Neoteleostei</taxon>
        <taxon>Acanthomorphata</taxon>
        <taxon>Eupercaria</taxon>
        <taxon>Tetraodontiformes</taxon>
        <taxon>Tetradontoidea</taxon>
        <taxon>Tetraodontidae</taxon>
        <taxon>Takifugu</taxon>
    </lineage>
</organism>
<keyword evidence="3" id="KW-0963">Cytoplasm</keyword>
<comment type="function">
    <text evidence="11">Acts as a co-chaperone regulating the molecular chaperones HSP70 and HSP90 in folding of steroid receptors, such as the glucocorticoid receptor and the progesterone receptor. Proposed to act as a recycling chaperone by facilitating the return of chaperone substrates to early stages of chaperoning if further folding is required. In vitro, induces ATP-independent dissociation of HSP90 but not of HSP70 from the chaperone-substrate complexes. Recruits NR1I3 to the cytoplasm.</text>
</comment>
<protein>
    <recommendedName>
        <fullName evidence="12">DnaJ homolog subfamily C member 7</fullName>
    </recommendedName>
</protein>
<evidence type="ECO:0000256" key="10">
    <source>
        <dbReference type="ARBA" id="ARBA00023242"/>
    </source>
</evidence>
<evidence type="ECO:0000256" key="7">
    <source>
        <dbReference type="ARBA" id="ARBA00022990"/>
    </source>
</evidence>
<dbReference type="SMART" id="SM00028">
    <property type="entry name" value="TPR"/>
    <property type="match status" value="13"/>
</dbReference>
<feature type="repeat" description="TPR" evidence="13">
    <location>
        <begin position="144"/>
        <end position="177"/>
    </location>
</feature>
<keyword evidence="17" id="KW-1185">Reference proteome</keyword>
<dbReference type="FunFam" id="1.25.40.10:FF:000795">
    <property type="entry name" value="Tetratricopeptide repeat protein 25"/>
    <property type="match status" value="1"/>
</dbReference>
<evidence type="ECO:0000313" key="16">
    <source>
        <dbReference type="EMBL" id="TNM96968.1"/>
    </source>
</evidence>
<reference evidence="16 17" key="1">
    <citation type="submission" date="2019-04" db="EMBL/GenBank/DDBJ databases">
        <title>The sequence and de novo assembly of Takifugu bimaculatus genome using PacBio and Hi-C technologies.</title>
        <authorList>
            <person name="Xu P."/>
            <person name="Liu B."/>
            <person name="Zhou Z."/>
        </authorList>
    </citation>
    <scope>NUCLEOTIDE SEQUENCE [LARGE SCALE GENOMIC DNA]</scope>
    <source>
        <strain evidence="16">TB-2018</strain>
        <tissue evidence="16">Muscle</tissue>
    </source>
</reference>
<feature type="repeat" description="TPR" evidence="13">
    <location>
        <begin position="385"/>
        <end position="418"/>
    </location>
</feature>
<feature type="region of interest" description="Disordered" evidence="14">
    <location>
        <begin position="613"/>
        <end position="633"/>
    </location>
</feature>
<dbReference type="SMART" id="SM00271">
    <property type="entry name" value="DnaJ"/>
    <property type="match status" value="1"/>
</dbReference>
<sequence>MAASRCFQRVLELEPDSSQAQQELKNSESILEYERMAEIGFEKRDFRMVVFCMDRALEYAPSCHKFKILKAECLALLGRYPEAQSVASDILRMDSTNADALYVRGLCLYYEDCIDKAVQFFVQALRMAPDHEKARLACRNAKALKAKKEEGNKVFKEGNFEAAYDLYSEALTIDPNNIKTNAKLYCNRATVGSKLNKLEQAIEDCTKAVKLDETYIKAYLRRAQCYMDTEQYEEAVRDYEHVYQTEKTKEHKHLLKNAQLELKKSKRKDYYKVLGVDRNATEEEIKKAYRKRALLHHPDRHSSASSEVQKEEEKKFKEVGEAFSVLSDAKKRSRYDSGQDLEDEGMNMGDFDANNIFKAFFGGPGGFSFEDTEGDDERRKPKGVFSTLVANGAWLYQKGEYKKAIESYTTALTLKPGDTTCFVGRSKCYLKMGQYERALEDADASIDKDKTFFEGLYQKAEVLYLMGEFQSALVFYHRGQRIRPHTQMFRLGIQKAEEAIENSVGNLDNSFVIIPDLFPNEYPGKRNQPIAAVEYLTREKNEKIQKTPKKEKTTRKLLREFYTDQKYLEGLLKDKNLVKSKMKNGDNLKDVIEETLAYLDICTEFWNQECPETPEKEKKMNSKGTSSSPRMPAEPAEFLLKSLEDIDEELTSGNAKSGLKKAEEVLKTVQGWSEKEFPNKKEVLGNLHGCIGNAWIELGKMDRALEHHHKGLELAEQCKLPEATSRALDSIGRVYAQMGEFQQAIQVWEKKIPLVRGDLEKTWLFHEIGWCYLELGRHEDARDYGVRSAAAADETADEKWQINANVLVAQSQLKLGNMESSVSYFEKALNLARRHQDSAIINAIQKALDEVEQH</sequence>
<feature type="repeat" description="TPR" evidence="13">
    <location>
        <begin position="725"/>
        <end position="758"/>
    </location>
</feature>
<dbReference type="GO" id="GO:0005634">
    <property type="term" value="C:nucleus"/>
    <property type="evidence" value="ECO:0007669"/>
    <property type="project" value="UniProtKB-SubCell"/>
</dbReference>
<feature type="repeat" description="TPR" evidence="13">
    <location>
        <begin position="216"/>
        <end position="249"/>
    </location>
</feature>
<dbReference type="Pfam" id="PF13181">
    <property type="entry name" value="TPR_8"/>
    <property type="match status" value="3"/>
</dbReference>
<keyword evidence="7" id="KW-0007">Acetylation</keyword>